<evidence type="ECO:0000313" key="2">
    <source>
        <dbReference type="EMBL" id="APT33631.1"/>
    </source>
</evidence>
<organism evidence="3 5">
    <name type="scientific">Methylobacterium phyllosphaerae</name>
    <dbReference type="NCBI Taxonomy" id="418223"/>
    <lineage>
        <taxon>Bacteria</taxon>
        <taxon>Pseudomonadati</taxon>
        <taxon>Pseudomonadota</taxon>
        <taxon>Alphaproteobacteria</taxon>
        <taxon>Hyphomicrobiales</taxon>
        <taxon>Methylobacteriaceae</taxon>
        <taxon>Methylobacterium</taxon>
    </lineage>
</organism>
<accession>A0AAE8HQJ8</accession>
<reference evidence="3 5" key="2">
    <citation type="submission" date="2016-10" db="EMBL/GenBank/DDBJ databases">
        <authorList>
            <person name="Varghese N."/>
            <person name="Submissions S."/>
        </authorList>
    </citation>
    <scope>NUCLEOTIDE SEQUENCE [LARGE SCALE GENOMIC DNA]</scope>
    <source>
        <strain evidence="3 5">CBMB27</strain>
    </source>
</reference>
<dbReference type="GO" id="GO:0043190">
    <property type="term" value="C:ATP-binding cassette (ABC) transporter complex"/>
    <property type="evidence" value="ECO:0007669"/>
    <property type="project" value="InterPro"/>
</dbReference>
<gene>
    <name evidence="2" type="ORF">MCBMB27_04340</name>
    <name evidence="3" type="ORF">SAMN05192567_10760</name>
</gene>
<dbReference type="EMBL" id="FOPK01000007">
    <property type="protein sequence ID" value="SFG72250.1"/>
    <property type="molecule type" value="Genomic_DNA"/>
</dbReference>
<dbReference type="Proteomes" id="UP000185487">
    <property type="component" value="Chromosome"/>
</dbReference>
<dbReference type="GO" id="GO:0022857">
    <property type="term" value="F:transmembrane transporter activity"/>
    <property type="evidence" value="ECO:0007669"/>
    <property type="project" value="InterPro"/>
</dbReference>
<dbReference type="InterPro" id="IPR007210">
    <property type="entry name" value="ABC_Gly_betaine_transp_sub-bd"/>
</dbReference>
<dbReference type="Gene3D" id="3.40.190.120">
    <property type="entry name" value="Osmoprotection protein (prox), domain 2"/>
    <property type="match status" value="1"/>
</dbReference>
<dbReference type="KEGG" id="mphy:MCBMB27_04340"/>
<dbReference type="CDD" id="cd13616">
    <property type="entry name" value="PBP2_OsmF"/>
    <property type="match status" value="1"/>
</dbReference>
<dbReference type="SUPFAM" id="SSF53850">
    <property type="entry name" value="Periplasmic binding protein-like II"/>
    <property type="match status" value="1"/>
</dbReference>
<evidence type="ECO:0000313" key="3">
    <source>
        <dbReference type="EMBL" id="SFG72250.1"/>
    </source>
</evidence>
<evidence type="ECO:0000259" key="1">
    <source>
        <dbReference type="Pfam" id="PF04069"/>
    </source>
</evidence>
<proteinExistence type="predicted"/>
<dbReference type="Gene3D" id="3.40.190.10">
    <property type="entry name" value="Periplasmic binding protein-like II"/>
    <property type="match status" value="1"/>
</dbReference>
<dbReference type="Proteomes" id="UP000199140">
    <property type="component" value="Unassembled WGS sequence"/>
</dbReference>
<protein>
    <submittedName>
        <fullName evidence="3">Osmoprotectant transport system substrate-binding protein</fullName>
    </submittedName>
    <submittedName>
        <fullName evidence="2">Osmoprotectant uptake system substrate-binding protein OsmF</fullName>
    </submittedName>
</protein>
<dbReference type="EMBL" id="CP015367">
    <property type="protein sequence ID" value="APT33631.1"/>
    <property type="molecule type" value="Genomic_DNA"/>
</dbReference>
<dbReference type="AlphaFoldDB" id="A0AAE8HQJ8"/>
<dbReference type="Pfam" id="PF04069">
    <property type="entry name" value="OpuAC"/>
    <property type="match status" value="1"/>
</dbReference>
<name>A0AAE8HQJ8_9HYPH</name>
<sequence length="358" mass="37239">MKRKSNRVATVAAGLSPGLNGIIASPSRISRAAGPRRDQTTRTGDPKAKVRRILAWFVAPALALLVAQCGPTPGAPAAGIVVASKIDTEGGVLGNIILQALQARGLPTVDKIQLGATAIVRQALIEGQIDIYPEYTGNAAFFFGKADLPVWKDPEAAYRTARDLDRAANDLVWLTPASANNTWAIAVRQEIAQAAGLKTLSDFGRYVAGGGAIKLAAASEFVTAPGALPAFGRTYGFTLKPEQLVILAGGDTAATIAAAARGTSGTNAAMVFGTDGALAVARLVTMDDDKGVQPVYQPAPVVRGAVLMAHPEIATVLDPIFRRLDLATLRDLNGRVQIGGEPASAVAADFLRQNGFVR</sequence>
<feature type="domain" description="ABC-type glycine betaine transport system substrate-binding" evidence="1">
    <location>
        <begin position="80"/>
        <end position="353"/>
    </location>
</feature>
<keyword evidence="4" id="KW-1185">Reference proteome</keyword>
<evidence type="ECO:0000313" key="5">
    <source>
        <dbReference type="Proteomes" id="UP000199140"/>
    </source>
</evidence>
<evidence type="ECO:0000313" key="4">
    <source>
        <dbReference type="Proteomes" id="UP000185487"/>
    </source>
</evidence>
<reference evidence="2 4" key="1">
    <citation type="submission" date="2016-04" db="EMBL/GenBank/DDBJ databases">
        <title>Complete genome sequencing and analysis of CBMB27, Methylobacterium phyllosphaerae isolated from leaf tissues of rice (Oryza sativa L.).</title>
        <authorList>
            <person name="Lee Y."/>
            <person name="Hwangbo K."/>
            <person name="Chung H."/>
            <person name="Yoo J."/>
            <person name="Kim K.Y."/>
            <person name="Sa T.M."/>
            <person name="Um Y."/>
            <person name="Madhaiyan M."/>
        </authorList>
    </citation>
    <scope>NUCLEOTIDE SEQUENCE [LARGE SCALE GENOMIC DNA]</scope>
    <source>
        <strain evidence="2 4">CBMB27</strain>
    </source>
</reference>